<evidence type="ECO:0008006" key="3">
    <source>
        <dbReference type="Google" id="ProtNLM"/>
    </source>
</evidence>
<keyword evidence="2" id="KW-1185">Reference proteome</keyword>
<dbReference type="Proteomes" id="UP001387447">
    <property type="component" value="Unassembled WGS sequence"/>
</dbReference>
<protein>
    <recommendedName>
        <fullName evidence="3">C2H2-type domain-containing protein</fullName>
    </recommendedName>
</protein>
<name>A0ABU9EQI0_LIMFS</name>
<gene>
    <name evidence="1" type="ORF">AAEJ74_21710</name>
</gene>
<evidence type="ECO:0000313" key="1">
    <source>
        <dbReference type="EMBL" id="MEK9514221.1"/>
    </source>
</evidence>
<accession>A0ABU9EQI0</accession>
<organism evidence="1 2">
    <name type="scientific">Limnospira fusiformis PMC 851.14</name>
    <dbReference type="NCBI Taxonomy" id="2219512"/>
    <lineage>
        <taxon>Bacteria</taxon>
        <taxon>Bacillati</taxon>
        <taxon>Cyanobacteriota</taxon>
        <taxon>Cyanophyceae</taxon>
        <taxon>Oscillatoriophycideae</taxon>
        <taxon>Oscillatoriales</taxon>
        <taxon>Sirenicapillariaceae</taxon>
        <taxon>Limnospira</taxon>
    </lineage>
</organism>
<reference evidence="1 2" key="1">
    <citation type="journal article" date="2024" name="Front. Microbiol.">
        <title>Transcriptomic insights into the dominance of two phototrophs throughout the water column of a tropical hypersaline-alkaline crater lake (Dziani Dzaha, Mayotte).</title>
        <authorList>
            <person name="Duperron S."/>
            <person name="Halary S."/>
            <person name="Bouly J.-P."/>
            <person name="Roussel T."/>
            <person name="Hugoni M."/>
            <person name="Bruto M."/>
            <person name="Oger P."/>
            <person name="Duval C."/>
            <person name="Woo A."/>
            <person name="Jezequiel D."/>
            <person name="Ader M."/>
            <person name="Leboulanger C."/>
            <person name="Agogue H."/>
            <person name="Grossi V."/>
            <person name="Trousselier M."/>
            <person name="Bernard C."/>
        </authorList>
    </citation>
    <scope>NUCLEOTIDE SEQUENCE [LARGE SCALE GENOMIC DNA]</scope>
    <source>
        <strain evidence="1 2">PMC 851.14</strain>
    </source>
</reference>
<comment type="caution">
    <text evidence="1">The sequence shown here is derived from an EMBL/GenBank/DDBJ whole genome shotgun (WGS) entry which is preliminary data.</text>
</comment>
<evidence type="ECO:0000313" key="2">
    <source>
        <dbReference type="Proteomes" id="UP001387447"/>
    </source>
</evidence>
<proteinExistence type="predicted"/>
<sequence length="105" mass="11899">MTSVNGIIISVLVLGICTKVEDRFKSGQQRFKCRDCGPQFVEHPTKKVIHQGTRSLIDRWRTEGIPQAGIAGAVQVPEPWLPNYVNQKYVSVRRQVQVRLKKKGV</sequence>
<dbReference type="EMBL" id="JBBWYZ010000020">
    <property type="protein sequence ID" value="MEK9514221.1"/>
    <property type="molecule type" value="Genomic_DNA"/>
</dbReference>
<dbReference type="RefSeq" id="WP_199324973.1">
    <property type="nucleotide sequence ID" value="NZ_JBBWYZ010000020.1"/>
</dbReference>